<dbReference type="GO" id="GO:0042834">
    <property type="term" value="F:peptidoglycan binding"/>
    <property type="evidence" value="ECO:0007669"/>
    <property type="project" value="InterPro"/>
</dbReference>
<protein>
    <submittedName>
        <fullName evidence="2">Tetratricopeptide repeat-containing protein</fullName>
    </submittedName>
</protein>
<feature type="domain" description="SPOR" evidence="1">
    <location>
        <begin position="139"/>
        <end position="218"/>
    </location>
</feature>
<evidence type="ECO:0000313" key="2">
    <source>
        <dbReference type="EMBL" id="CUU01733.1"/>
    </source>
</evidence>
<dbReference type="RefSeq" id="WP_140944124.1">
    <property type="nucleotide sequence ID" value="NZ_FAOO01000002.1"/>
</dbReference>
<dbReference type="Proteomes" id="UP000320623">
    <property type="component" value="Unassembled WGS sequence"/>
</dbReference>
<dbReference type="SUPFAM" id="SSF110997">
    <property type="entry name" value="Sporulation related repeat"/>
    <property type="match status" value="1"/>
</dbReference>
<dbReference type="InterPro" id="IPR036680">
    <property type="entry name" value="SPOR-like_sf"/>
</dbReference>
<proteinExistence type="predicted"/>
<gene>
    <name evidence="2" type="ORF">JGI1_00322</name>
</gene>
<evidence type="ECO:0000259" key="1">
    <source>
        <dbReference type="PROSITE" id="PS51724"/>
    </source>
</evidence>
<keyword evidence="3" id="KW-1185">Reference proteome</keyword>
<name>A0A0S4MSQ3_9BACT</name>
<dbReference type="Pfam" id="PF13174">
    <property type="entry name" value="TPR_6"/>
    <property type="match status" value="1"/>
</dbReference>
<dbReference type="InterPro" id="IPR011990">
    <property type="entry name" value="TPR-like_helical_dom_sf"/>
</dbReference>
<dbReference type="SUPFAM" id="SSF48452">
    <property type="entry name" value="TPR-like"/>
    <property type="match status" value="1"/>
</dbReference>
<dbReference type="Gene3D" id="1.25.40.10">
    <property type="entry name" value="Tetratricopeptide repeat domain"/>
    <property type="match status" value="1"/>
</dbReference>
<dbReference type="OrthoDB" id="9784603at2"/>
<dbReference type="Gene3D" id="3.30.70.1070">
    <property type="entry name" value="Sporulation related repeat"/>
    <property type="match status" value="1"/>
</dbReference>
<organism evidence="2 3">
    <name type="scientific">Candidatus Thermokryptus mobilis</name>
    <dbReference type="NCBI Taxonomy" id="1643428"/>
    <lineage>
        <taxon>Bacteria</taxon>
        <taxon>Pseudomonadati</taxon>
        <taxon>Candidatus Kryptoniota</taxon>
        <taxon>Candidatus Thermokryptus</taxon>
    </lineage>
</organism>
<reference evidence="3" key="1">
    <citation type="submission" date="2015-11" db="EMBL/GenBank/DDBJ databases">
        <authorList>
            <person name="Varghese N."/>
        </authorList>
    </citation>
    <scope>NUCLEOTIDE SEQUENCE [LARGE SCALE GENOMIC DNA]</scope>
</reference>
<dbReference type="InterPro" id="IPR019734">
    <property type="entry name" value="TPR_rpt"/>
</dbReference>
<sequence length="221" mass="25880">MKKTFLKIASFLLLINFTFSQDVDISRYLYFLRIGNVDSVKVALDSLKKLYPNSPNLKFLDAILKENAEEAVKIYYDIVLNHPEGEYSDEALFKIFQFHYAKGDYEQAKRELERLKKTYPSSPYAGINVKFPSLERTTTEVKCAFSIQVGAFTDKRNAEKEKSFFEEKGYNVELHTKIKDGKLFYLVWVGCLQDRKDAERLKKEIREKFERDGFIISSETR</sequence>
<dbReference type="STRING" id="1643428.GCA_001442855_00309"/>
<evidence type="ECO:0000313" key="3">
    <source>
        <dbReference type="Proteomes" id="UP000320623"/>
    </source>
</evidence>
<accession>A0A0S4MSQ3</accession>
<dbReference type="Pfam" id="PF05036">
    <property type="entry name" value="SPOR"/>
    <property type="match status" value="1"/>
</dbReference>
<dbReference type="InterPro" id="IPR007730">
    <property type="entry name" value="SPOR-like_dom"/>
</dbReference>
<dbReference type="AlphaFoldDB" id="A0A0S4MSQ3"/>
<dbReference type="EMBL" id="FAOO01000002">
    <property type="protein sequence ID" value="CUU01733.1"/>
    <property type="molecule type" value="Genomic_DNA"/>
</dbReference>
<dbReference type="PROSITE" id="PS51724">
    <property type="entry name" value="SPOR"/>
    <property type="match status" value="1"/>
</dbReference>